<dbReference type="Proteomes" id="UP000601435">
    <property type="component" value="Unassembled WGS sequence"/>
</dbReference>
<evidence type="ECO:0000313" key="3">
    <source>
        <dbReference type="Proteomes" id="UP000601435"/>
    </source>
</evidence>
<comment type="caution">
    <text evidence="2">The sequence shown here is derived from an EMBL/GenBank/DDBJ whole genome shotgun (WGS) entry which is preliminary data.</text>
</comment>
<name>A0A812PWU6_9DINO</name>
<dbReference type="OrthoDB" id="5971574at2759"/>
<dbReference type="InterPro" id="IPR039477">
    <property type="entry name" value="ILEI/PANDER_dom"/>
</dbReference>
<keyword evidence="3" id="KW-1185">Reference proteome</keyword>
<evidence type="ECO:0000259" key="1">
    <source>
        <dbReference type="Pfam" id="PF15711"/>
    </source>
</evidence>
<sequence length="144" mass="14745">MLNCPVGSMLKRDSMWSVRSMDENDCCTTAAAAEGVAIVGVRSAGWADGSEAVFLANGVDFHSGPSRGLTVVTVRPNGTLTDSATFDTMKSGSDALAAYIIGIENGTMVLIGARDEASANLTDTAKAAIKTCGATMIDGSTLSM</sequence>
<proteinExistence type="predicted"/>
<dbReference type="Pfam" id="PF15711">
    <property type="entry name" value="ILEI"/>
    <property type="match status" value="1"/>
</dbReference>
<dbReference type="PROSITE" id="PS52031">
    <property type="entry name" value="GG_LECTIN"/>
    <property type="match status" value="1"/>
</dbReference>
<accession>A0A812PWU6</accession>
<protein>
    <submittedName>
        <fullName evidence="2">Fam3b protein</fullName>
    </submittedName>
</protein>
<gene>
    <name evidence="2" type="primary">Fam3b</name>
    <name evidence="2" type="ORF">SNEC2469_LOCUS9390</name>
</gene>
<reference evidence="2" key="1">
    <citation type="submission" date="2021-02" db="EMBL/GenBank/DDBJ databases">
        <authorList>
            <person name="Dougan E. K."/>
            <person name="Rhodes N."/>
            <person name="Thang M."/>
            <person name="Chan C."/>
        </authorList>
    </citation>
    <scope>NUCLEOTIDE SEQUENCE</scope>
</reference>
<organism evidence="2 3">
    <name type="scientific">Symbiodinium necroappetens</name>
    <dbReference type="NCBI Taxonomy" id="1628268"/>
    <lineage>
        <taxon>Eukaryota</taxon>
        <taxon>Sar</taxon>
        <taxon>Alveolata</taxon>
        <taxon>Dinophyceae</taxon>
        <taxon>Suessiales</taxon>
        <taxon>Symbiodiniaceae</taxon>
        <taxon>Symbiodinium</taxon>
    </lineage>
</organism>
<dbReference type="EMBL" id="CAJNJA010015204">
    <property type="protein sequence ID" value="CAE7357876.1"/>
    <property type="molecule type" value="Genomic_DNA"/>
</dbReference>
<dbReference type="AlphaFoldDB" id="A0A812PWU6"/>
<evidence type="ECO:0000313" key="2">
    <source>
        <dbReference type="EMBL" id="CAE7357876.1"/>
    </source>
</evidence>
<feature type="domain" description="ILEI/PANDER" evidence="1">
    <location>
        <begin position="67"/>
        <end position="138"/>
    </location>
</feature>